<gene>
    <name evidence="3" type="ORF">RMCT_3273</name>
</gene>
<reference evidence="3 4" key="1">
    <citation type="journal article" date="2016" name="Genome Announc.">
        <title>Draft Genome Sequences of Five Rapidly Growing Mycobacterium Species, M. thermoresistibile, M. fortuitum subsp. acetamidolyticum, M. canariasense, M. brisbanense, and M. novocastrense.</title>
        <authorList>
            <person name="Katahira K."/>
            <person name="Ogura Y."/>
            <person name="Gotoh Y."/>
            <person name="Hayashi T."/>
        </authorList>
    </citation>
    <scope>NUCLEOTIDE SEQUENCE [LARGE SCALE GENOMIC DNA]</scope>
    <source>
        <strain evidence="3 4">JCM6362</strain>
    </source>
</reference>
<proteinExistence type="predicted"/>
<evidence type="ECO:0000313" key="3">
    <source>
        <dbReference type="EMBL" id="GAT16304.1"/>
    </source>
</evidence>
<feature type="signal peptide" evidence="2">
    <location>
        <begin position="1"/>
        <end position="28"/>
    </location>
</feature>
<keyword evidence="3" id="KW-0472">Membrane</keyword>
<comment type="caution">
    <text evidence="3">The sequence shown here is derived from an EMBL/GenBank/DDBJ whole genome shotgun (WGS) entry which is preliminary data.</text>
</comment>
<reference evidence="4" key="2">
    <citation type="submission" date="2016-02" db="EMBL/GenBank/DDBJ databases">
        <title>Draft genome sequence of five rapidly growing Mycobacterium species.</title>
        <authorList>
            <person name="Katahira K."/>
            <person name="Gotou Y."/>
            <person name="Iida K."/>
            <person name="Ogura Y."/>
            <person name="Hayashi T."/>
        </authorList>
    </citation>
    <scope>NUCLEOTIDE SEQUENCE [LARGE SCALE GENOMIC DNA]</scope>
    <source>
        <strain evidence="4">JCM6362</strain>
    </source>
</reference>
<keyword evidence="2" id="KW-0732">Signal</keyword>
<accession>A0A100XGV1</accession>
<feature type="compositionally biased region" description="Polar residues" evidence="1">
    <location>
        <begin position="38"/>
        <end position="52"/>
    </location>
</feature>
<keyword evidence="3" id="KW-0812">Transmembrane</keyword>
<sequence length="95" mass="10213">MEDSVIKKCAAAVIAGLLFLGPAPTAAAKEPKMRSDRSNVSTSQSPESTVSKRPSDKVATHSPNRPIDPRIVQGQAQRERAIAFLNELRDAIGCR</sequence>
<dbReference type="Proteomes" id="UP000069654">
    <property type="component" value="Unassembled WGS sequence"/>
</dbReference>
<evidence type="ECO:0000256" key="2">
    <source>
        <dbReference type="SAM" id="SignalP"/>
    </source>
</evidence>
<name>A0A100XGV1_MYCTH</name>
<evidence type="ECO:0000256" key="1">
    <source>
        <dbReference type="SAM" id="MobiDB-lite"/>
    </source>
</evidence>
<feature type="region of interest" description="Disordered" evidence="1">
    <location>
        <begin position="26"/>
        <end position="75"/>
    </location>
</feature>
<dbReference type="STRING" id="1797.RMCT_3273"/>
<dbReference type="EMBL" id="BCTB01000042">
    <property type="protein sequence ID" value="GAT16304.1"/>
    <property type="molecule type" value="Genomic_DNA"/>
</dbReference>
<dbReference type="AlphaFoldDB" id="A0A100XGV1"/>
<evidence type="ECO:0000313" key="4">
    <source>
        <dbReference type="Proteomes" id="UP000069654"/>
    </source>
</evidence>
<feature type="chain" id="PRO_5007090990" evidence="2">
    <location>
        <begin position="29"/>
        <end position="95"/>
    </location>
</feature>
<organism evidence="3 4">
    <name type="scientific">Mycolicibacterium thermoresistibile</name>
    <name type="common">Mycobacterium thermoresistibile</name>
    <dbReference type="NCBI Taxonomy" id="1797"/>
    <lineage>
        <taxon>Bacteria</taxon>
        <taxon>Bacillati</taxon>
        <taxon>Actinomycetota</taxon>
        <taxon>Actinomycetes</taxon>
        <taxon>Mycobacteriales</taxon>
        <taxon>Mycobacteriaceae</taxon>
        <taxon>Mycolicibacterium</taxon>
    </lineage>
</organism>
<protein>
    <submittedName>
        <fullName evidence="3">Transmembrane protein 32</fullName>
    </submittedName>
</protein>